<name>A0ABT8G6J6_9MICO</name>
<keyword evidence="1" id="KW-0472">Membrane</keyword>
<feature type="transmembrane region" description="Helical" evidence="1">
    <location>
        <begin position="12"/>
        <end position="35"/>
    </location>
</feature>
<comment type="caution">
    <text evidence="2">The sequence shown here is derived from an EMBL/GenBank/DDBJ whole genome shotgun (WGS) entry which is preliminary data.</text>
</comment>
<evidence type="ECO:0000313" key="3">
    <source>
        <dbReference type="Proteomes" id="UP001172728"/>
    </source>
</evidence>
<dbReference type="EMBL" id="JAUHPW010000001">
    <property type="protein sequence ID" value="MDN4474687.1"/>
    <property type="molecule type" value="Genomic_DNA"/>
</dbReference>
<evidence type="ECO:0000313" key="2">
    <source>
        <dbReference type="EMBL" id="MDN4474687.1"/>
    </source>
</evidence>
<feature type="transmembrane region" description="Helical" evidence="1">
    <location>
        <begin position="112"/>
        <end position="141"/>
    </location>
</feature>
<protein>
    <submittedName>
        <fullName evidence="2">Uncharacterized protein</fullName>
    </submittedName>
</protein>
<proteinExistence type="predicted"/>
<keyword evidence="1" id="KW-0812">Transmembrane</keyword>
<feature type="transmembrane region" description="Helical" evidence="1">
    <location>
        <begin position="55"/>
        <end position="75"/>
    </location>
</feature>
<keyword evidence="3" id="KW-1185">Reference proteome</keyword>
<keyword evidence="1" id="KW-1133">Transmembrane helix</keyword>
<reference evidence="2" key="1">
    <citation type="submission" date="2023-06" db="EMBL/GenBank/DDBJ databases">
        <title>Sysu t00192.</title>
        <authorList>
            <person name="Gao L."/>
            <person name="Fang B.-Z."/>
            <person name="Li W.-J."/>
        </authorList>
    </citation>
    <scope>NUCLEOTIDE SEQUENCE</scope>
    <source>
        <strain evidence="2">SYSU T00192</strain>
    </source>
</reference>
<sequence>MRDDAAVTGRGARAGAWVAASAGAVLWVLLVQAAQGFAGSRNRGWLGNATGLETAAPWLALLLAAMAAVVVLTVVAARPRASWRTSLAGLVAAAVELVAAIVVVTWDYPESGLGILGFVFALWMAIVHAFASIAGFGGAWIDRLPPRRTADEVIPPAA</sequence>
<accession>A0ABT8G6J6</accession>
<dbReference type="Proteomes" id="UP001172728">
    <property type="component" value="Unassembled WGS sequence"/>
</dbReference>
<gene>
    <name evidence="2" type="ORF">QQX09_02335</name>
</gene>
<evidence type="ECO:0000256" key="1">
    <source>
        <dbReference type="SAM" id="Phobius"/>
    </source>
</evidence>
<organism evidence="2 3">
    <name type="scientific">Demequina litoralis</name>
    <dbReference type="NCBI Taxonomy" id="3051660"/>
    <lineage>
        <taxon>Bacteria</taxon>
        <taxon>Bacillati</taxon>
        <taxon>Actinomycetota</taxon>
        <taxon>Actinomycetes</taxon>
        <taxon>Micrococcales</taxon>
        <taxon>Demequinaceae</taxon>
        <taxon>Demequina</taxon>
    </lineage>
</organism>
<feature type="transmembrane region" description="Helical" evidence="1">
    <location>
        <begin position="87"/>
        <end position="106"/>
    </location>
</feature>
<dbReference type="RefSeq" id="WP_301131084.1">
    <property type="nucleotide sequence ID" value="NZ_JAUHPW010000001.1"/>
</dbReference>